<keyword evidence="4" id="KW-0963">Cytoplasm</keyword>
<dbReference type="GO" id="GO:0070042">
    <property type="term" value="F:rRNA (uridine-N3-)-methyltransferase activity"/>
    <property type="evidence" value="ECO:0007669"/>
    <property type="project" value="TreeGrafter"/>
</dbReference>
<evidence type="ECO:0000259" key="12">
    <source>
        <dbReference type="Pfam" id="PF20260"/>
    </source>
</evidence>
<dbReference type="GO" id="GO:0005737">
    <property type="term" value="C:cytoplasm"/>
    <property type="evidence" value="ECO:0007669"/>
    <property type="project" value="UniProtKB-SubCell"/>
</dbReference>
<dbReference type="EMBL" id="UOFH01000046">
    <property type="protein sequence ID" value="VAW58986.1"/>
    <property type="molecule type" value="Genomic_DNA"/>
</dbReference>
<dbReference type="CDD" id="cd18084">
    <property type="entry name" value="RsmE-like"/>
    <property type="match status" value="1"/>
</dbReference>
<name>A0A3B0XRK4_9ZZZZ</name>
<evidence type="ECO:0000256" key="8">
    <source>
        <dbReference type="ARBA" id="ARBA00022691"/>
    </source>
</evidence>
<dbReference type="InterPro" id="IPR029028">
    <property type="entry name" value="Alpha/beta_knot_MTases"/>
</dbReference>
<evidence type="ECO:0000256" key="10">
    <source>
        <dbReference type="ARBA" id="ARBA00047944"/>
    </source>
</evidence>
<comment type="subcellular location">
    <subcellularLocation>
        <location evidence="1">Cytoplasm</location>
    </subcellularLocation>
</comment>
<feature type="domain" description="Ribosomal RNA small subunit methyltransferase E PUA-like" evidence="12">
    <location>
        <begin position="25"/>
        <end position="62"/>
    </location>
</feature>
<keyword evidence="7 13" id="KW-0808">Transferase</keyword>
<accession>A0A3B0XRK4</accession>
<dbReference type="InterPro" id="IPR006700">
    <property type="entry name" value="RsmE"/>
</dbReference>
<evidence type="ECO:0000256" key="5">
    <source>
        <dbReference type="ARBA" id="ARBA00022552"/>
    </source>
</evidence>
<reference evidence="13" key="1">
    <citation type="submission" date="2018-06" db="EMBL/GenBank/DDBJ databases">
        <authorList>
            <person name="Zhirakovskaya E."/>
        </authorList>
    </citation>
    <scope>NUCLEOTIDE SEQUENCE</scope>
</reference>
<dbReference type="SUPFAM" id="SSF88697">
    <property type="entry name" value="PUA domain-like"/>
    <property type="match status" value="1"/>
</dbReference>
<feature type="domain" description="Ribosomal RNA small subunit methyltransferase E methyltransferase" evidence="11">
    <location>
        <begin position="74"/>
        <end position="234"/>
    </location>
</feature>
<sequence length="242" mass="26886">MKSIRIYQQGQFKVDTAYPLDKFSSHHLIKVLRLKNNFIFNLFNGEGFEYSARLEISGKNAIAHIESVCEKNNESNLNIHLLQGISKGDHMDFAIQKSIELGVKSITPVITERTSVNLKADRGEKKLQHWRTIAISACEQSGRNFLPKINPICDFSSALEIPTDNFKLLLDPLSENNFQSLSPENNMSILIGPEGGLSESEINAAKNSGFNSVKLGPRILRTETATLAAITSVQLLWGDLGE</sequence>
<evidence type="ECO:0000313" key="13">
    <source>
        <dbReference type="EMBL" id="VAW58986.1"/>
    </source>
</evidence>
<evidence type="ECO:0000256" key="2">
    <source>
        <dbReference type="ARBA" id="ARBA00005528"/>
    </source>
</evidence>
<evidence type="ECO:0000256" key="4">
    <source>
        <dbReference type="ARBA" id="ARBA00022490"/>
    </source>
</evidence>
<organism evidence="13">
    <name type="scientific">hydrothermal vent metagenome</name>
    <dbReference type="NCBI Taxonomy" id="652676"/>
    <lineage>
        <taxon>unclassified sequences</taxon>
        <taxon>metagenomes</taxon>
        <taxon>ecological metagenomes</taxon>
    </lineage>
</organism>
<gene>
    <name evidence="13" type="ORF">MNBD_GAMMA08-2083</name>
</gene>
<evidence type="ECO:0000259" key="11">
    <source>
        <dbReference type="Pfam" id="PF04452"/>
    </source>
</evidence>
<dbReference type="Pfam" id="PF04452">
    <property type="entry name" value="Methyltrans_RNA"/>
    <property type="match status" value="1"/>
</dbReference>
<dbReference type="NCBIfam" id="TIGR00046">
    <property type="entry name" value="RsmE family RNA methyltransferase"/>
    <property type="match status" value="1"/>
</dbReference>
<keyword evidence="8" id="KW-0949">S-adenosyl-L-methionine</keyword>
<dbReference type="GO" id="GO:0070475">
    <property type="term" value="P:rRNA base methylation"/>
    <property type="evidence" value="ECO:0007669"/>
    <property type="project" value="TreeGrafter"/>
</dbReference>
<evidence type="ECO:0000256" key="3">
    <source>
        <dbReference type="ARBA" id="ARBA00012328"/>
    </source>
</evidence>
<dbReference type="PANTHER" id="PTHR30027">
    <property type="entry name" value="RIBOSOMAL RNA SMALL SUBUNIT METHYLTRANSFERASE E"/>
    <property type="match status" value="1"/>
</dbReference>
<dbReference type="Pfam" id="PF20260">
    <property type="entry name" value="PUA_4"/>
    <property type="match status" value="1"/>
</dbReference>
<proteinExistence type="inferred from homology"/>
<keyword evidence="5" id="KW-0698">rRNA processing</keyword>
<dbReference type="InterPro" id="IPR046887">
    <property type="entry name" value="RsmE_PUA-like"/>
</dbReference>
<comment type="similarity">
    <text evidence="2">Belongs to the RNA methyltransferase RsmE family.</text>
</comment>
<dbReference type="PANTHER" id="PTHR30027:SF3">
    <property type="entry name" value="16S RRNA (URACIL(1498)-N(3))-METHYLTRANSFERASE"/>
    <property type="match status" value="1"/>
</dbReference>
<dbReference type="NCBIfam" id="NF008692">
    <property type="entry name" value="PRK11713.1-5"/>
    <property type="match status" value="1"/>
</dbReference>
<evidence type="ECO:0000256" key="7">
    <source>
        <dbReference type="ARBA" id="ARBA00022679"/>
    </source>
</evidence>
<dbReference type="PIRSF" id="PIRSF015601">
    <property type="entry name" value="MTase_slr0722"/>
    <property type="match status" value="1"/>
</dbReference>
<dbReference type="Gene3D" id="3.40.1280.10">
    <property type="match status" value="1"/>
</dbReference>
<dbReference type="InterPro" id="IPR029026">
    <property type="entry name" value="tRNA_m1G_MTases_N"/>
</dbReference>
<dbReference type="EC" id="2.1.1.193" evidence="3"/>
<evidence type="ECO:0000256" key="9">
    <source>
        <dbReference type="ARBA" id="ARBA00025699"/>
    </source>
</evidence>
<protein>
    <recommendedName>
        <fullName evidence="3">16S rRNA (uracil(1498)-N(3))-methyltransferase</fullName>
        <ecNumber evidence="3">2.1.1.193</ecNumber>
    </recommendedName>
</protein>
<keyword evidence="6 13" id="KW-0489">Methyltransferase</keyword>
<dbReference type="AlphaFoldDB" id="A0A3B0XRK4"/>
<comment type="function">
    <text evidence="9">Specifically methylates the N3 position of the uracil ring of uridine 1498 (m3U1498) in 16S rRNA. Acts on the fully assembled 30S ribosomal subunit.</text>
</comment>
<dbReference type="InterPro" id="IPR015947">
    <property type="entry name" value="PUA-like_sf"/>
</dbReference>
<comment type="catalytic activity">
    <reaction evidence="10">
        <text>uridine(1498) in 16S rRNA + S-adenosyl-L-methionine = N(3)-methyluridine(1498) in 16S rRNA + S-adenosyl-L-homocysteine + H(+)</text>
        <dbReference type="Rhea" id="RHEA:42920"/>
        <dbReference type="Rhea" id="RHEA-COMP:10283"/>
        <dbReference type="Rhea" id="RHEA-COMP:10284"/>
        <dbReference type="ChEBI" id="CHEBI:15378"/>
        <dbReference type="ChEBI" id="CHEBI:57856"/>
        <dbReference type="ChEBI" id="CHEBI:59789"/>
        <dbReference type="ChEBI" id="CHEBI:65315"/>
        <dbReference type="ChEBI" id="CHEBI:74502"/>
        <dbReference type="EC" id="2.1.1.193"/>
    </reaction>
</comment>
<dbReference type="Gene3D" id="2.40.240.20">
    <property type="entry name" value="Hypothetical PUA domain-like, domain 1"/>
    <property type="match status" value="1"/>
</dbReference>
<dbReference type="InterPro" id="IPR046886">
    <property type="entry name" value="RsmE_MTase_dom"/>
</dbReference>
<evidence type="ECO:0000256" key="1">
    <source>
        <dbReference type="ARBA" id="ARBA00004496"/>
    </source>
</evidence>
<evidence type="ECO:0000256" key="6">
    <source>
        <dbReference type="ARBA" id="ARBA00022603"/>
    </source>
</evidence>
<dbReference type="SUPFAM" id="SSF75217">
    <property type="entry name" value="alpha/beta knot"/>
    <property type="match status" value="1"/>
</dbReference>